<accession>A0ACB5TEA5</accession>
<evidence type="ECO:0000313" key="1">
    <source>
        <dbReference type="EMBL" id="GME87208.1"/>
    </source>
</evidence>
<organism evidence="1 2">
    <name type="scientific">Candida boidinii</name>
    <name type="common">Yeast</name>
    <dbReference type="NCBI Taxonomy" id="5477"/>
    <lineage>
        <taxon>Eukaryota</taxon>
        <taxon>Fungi</taxon>
        <taxon>Dikarya</taxon>
        <taxon>Ascomycota</taxon>
        <taxon>Saccharomycotina</taxon>
        <taxon>Pichiomycetes</taxon>
        <taxon>Pichiales</taxon>
        <taxon>Pichiaceae</taxon>
        <taxon>Ogataea</taxon>
        <taxon>Ogataea/Candida clade</taxon>
    </lineage>
</organism>
<sequence>MSGTTRPHSRQTSLGSSFTSSSAMGLGINNNNGNKSSSQSTPSKNHPVKIGPWKLGRTLGRGATGRVLLASNVRSGRKAAVKVVNKAVLNMNPDISETEKGCDSAGLSYGIEREIIIMKLLNHKNVLRLYDVYETEKALYLVLEYVEGGELFDLLVESGPLPEATAVEFFKQIILGASYCHNLGICHRDLKPENLLLDRNLSIKIADFGMAALESKDRLLETSCGSPHYAAPEIVSGLKYHGTASDVWSCGVILFALLTGRLPFDDENVRNVLLKVQGGRYSYQEDDEVSDEAKDLIARMLTVDPTKRILSRDILKHRLIQKYPFNEQDMNDYLNLPSAESATRPVNSREELDEDILKNLVILWHGREEESIIQDLLSPEPNQVKTFYSLLVRYRHDNKLKNSSDLVRSSSVISKISTNSNTPKRRSKRFSNSISASSAHRRSVTYQNSNISTSTTPTKQKRDSSSYNLPVLPTGSYNELVNIQRSGVQSSPERVTPDRSSPQRTPHRSPHRSSYKSSSPYRSSPNKYHNSVSASPSRKRASMISLANSISNNKRASLMFANDTNKKINVRNSVTTKLLSTYAKLSSLEEKENVDDYGKRTSADFGKLCELLFNGEKSEAAALASSSSMATLSALIFDDAQSQLSPRRQNRRISASPRKRASRRSHRQSAQMTKKQSEYATALLNHIEQEIEEYKEYENEDAEYNDKVIRLLPEVEDPPVREIQPTKRSNRKSKSRISSNPLERISRILNPKDFEKMDRRTASANAENKRISSLQSAAPTSETPVTPPKPMSRLDPRYGAYKQYKRRVSQDAQRLLEASIAEEEERERRRIREEKEAAARRAAEEAALAAEAEAEAARRVYEVRNGGRLGKAPYRYSSYSKRNTGKPKDYDNDDSDDCDNEENDEYNKDNLRSKAKSNARSARSKANKSRGIEEGQEGETGISTPGFTEDETTETATGTETETDYPDDTEDDYYGYEDEYINGAVNGRNMKSGKYSSRARDEFDNQSTAGTITKEFMADLKKAHIIDSQFSGLRIRDESSNALSSSRMMSNNRLSARYSRGGDYDPNGVITSKNSVRKNSKRNSMLPPSTIADVVVPEVTRRSKQFPGNSNRLSVLSIYSTKESSTNIHGLLNSTTGNESGKNSKSARHSQLFLEDPIKLRDDNRKIGQIQEDDEFNFIDNSNGLSSKRKSIADDLQNFGKYEDENPIKNKKDNIPNLKYKASNDTLISKDSEGELYKSYKIPEVPGSPLKDSANAIDNFGVRIASSKYSTEKLDVEDRKYSSLIEDDKGEGNPEFEDAGKLSTYNNTNPKRKPLGEIDIETQKRNENKSNVIKPTYNNESKKEKVKSSEVRTSSGNSFLRKISFGKRSSSNEDENQRKSSFANAFLSLFQSHNGNDQVKNIAEIKSILNKNDIFEALRSLLVSWKQHGVENLIITNHSFSISAGISKNNALGLKTCRFNVEALPVPNSKSNAHSKLVFHNLKGSNKTFERLVNEIQRILEKEGVLAA</sequence>
<gene>
    <name evidence="1" type="ORF">Cboi01_000024200</name>
</gene>
<dbReference type="EMBL" id="BSXV01000058">
    <property type="protein sequence ID" value="GME87208.1"/>
    <property type="molecule type" value="Genomic_DNA"/>
</dbReference>
<name>A0ACB5TEA5_CANBO</name>
<proteinExistence type="predicted"/>
<dbReference type="Proteomes" id="UP001165101">
    <property type="component" value="Unassembled WGS sequence"/>
</dbReference>
<protein>
    <submittedName>
        <fullName evidence="1">Unnamed protein product</fullName>
    </submittedName>
</protein>
<comment type="caution">
    <text evidence="1">The sequence shown here is derived from an EMBL/GenBank/DDBJ whole genome shotgun (WGS) entry which is preliminary data.</text>
</comment>
<keyword evidence="2" id="KW-1185">Reference proteome</keyword>
<reference evidence="1" key="1">
    <citation type="submission" date="2023-04" db="EMBL/GenBank/DDBJ databases">
        <title>Candida boidinii NBRC 1967.</title>
        <authorList>
            <person name="Ichikawa N."/>
            <person name="Sato H."/>
            <person name="Tonouchi N."/>
        </authorList>
    </citation>
    <scope>NUCLEOTIDE SEQUENCE</scope>
    <source>
        <strain evidence="1">NBRC 1967</strain>
    </source>
</reference>
<evidence type="ECO:0000313" key="2">
    <source>
        <dbReference type="Proteomes" id="UP001165101"/>
    </source>
</evidence>